<keyword evidence="2" id="KW-1185">Reference proteome</keyword>
<proteinExistence type="predicted"/>
<dbReference type="WBParaSite" id="maker-unitig_40131-snap-gene-0.3-mRNA-1">
    <property type="protein sequence ID" value="maker-unitig_40131-snap-gene-0.3-mRNA-1"/>
    <property type="gene ID" value="maker-unitig_40131-snap-gene-0.3"/>
</dbReference>
<dbReference type="Proteomes" id="UP000095280">
    <property type="component" value="Unplaced"/>
</dbReference>
<protein>
    <submittedName>
        <fullName evidence="3">BMERB domain-containing protein</fullName>
    </submittedName>
</protein>
<evidence type="ECO:0000313" key="3">
    <source>
        <dbReference type="WBParaSite" id="maker-unitig_40131-snap-gene-0.3-mRNA-1"/>
    </source>
</evidence>
<accession>A0A1I8FLU2</accession>
<evidence type="ECO:0000313" key="2">
    <source>
        <dbReference type="Proteomes" id="UP000095280"/>
    </source>
</evidence>
<feature type="region of interest" description="Disordered" evidence="1">
    <location>
        <begin position="39"/>
        <end position="75"/>
    </location>
</feature>
<sequence>WHRVGSLPARFRLKSRRRSQSVNRREHLKALWSLQLRRQRSPSKPLAPSSAEETLTPQTRRTGTAGSDARKSAGFSTSSIADSDWAADNPTERSFLLVNRCTGQFRSHAPNSIYRARRLRQKISRIAELEEELRLARVFFGKWKVDRERMDNESSCRNLPRRVLNLLRLEHSYEKLKAEQSKKDDLLKQKDAELLRRLKQIRALEEKGLKVDELTAEVANDFGSTLLNSRNKYETKTLSLNNLYNCSKCQNGS</sequence>
<feature type="compositionally biased region" description="Polar residues" evidence="1">
    <location>
        <begin position="51"/>
        <end position="65"/>
    </location>
</feature>
<reference evidence="3" key="1">
    <citation type="submission" date="2016-11" db="UniProtKB">
        <authorList>
            <consortium name="WormBaseParasite"/>
        </authorList>
    </citation>
    <scope>IDENTIFICATION</scope>
</reference>
<dbReference type="AlphaFoldDB" id="A0A1I8FLU2"/>
<organism evidence="2 3">
    <name type="scientific">Macrostomum lignano</name>
    <dbReference type="NCBI Taxonomy" id="282301"/>
    <lineage>
        <taxon>Eukaryota</taxon>
        <taxon>Metazoa</taxon>
        <taxon>Spiralia</taxon>
        <taxon>Lophotrochozoa</taxon>
        <taxon>Platyhelminthes</taxon>
        <taxon>Rhabditophora</taxon>
        <taxon>Macrostomorpha</taxon>
        <taxon>Macrostomida</taxon>
        <taxon>Macrostomidae</taxon>
        <taxon>Macrostomum</taxon>
    </lineage>
</organism>
<evidence type="ECO:0000256" key="1">
    <source>
        <dbReference type="SAM" id="MobiDB-lite"/>
    </source>
</evidence>
<name>A0A1I8FLU2_9PLAT</name>